<evidence type="ECO:0000259" key="2">
    <source>
        <dbReference type="Pfam" id="PF14893"/>
    </source>
</evidence>
<sequence>MKLVFGESESSVTAQGKFLNTLQAHGEKPSLYVIRLEVQLQNAIQAGVLAERDANRIRLHQLLVGAELSRDLRIKLKSLLQMHAHNEQECLPDFLELIRIVREEEERNDRLLAHKRPRRSESVMERAASPVVFQGSLPIVIGGADCNNIMFRLCIHRRRPSLAPIRTLDVFLHATSLVLTNLQEYILCEDRTAHGSGGSEKQNNNKIKQTKKPDIAEANRK</sequence>
<dbReference type="AlphaFoldDB" id="A0A8C8UNG0"/>
<reference evidence="3" key="2">
    <citation type="submission" date="2025-08" db="UniProtKB">
        <authorList>
            <consortium name="Ensembl"/>
        </authorList>
    </citation>
    <scope>IDENTIFICATION</scope>
</reference>
<dbReference type="GeneTree" id="ENSGT01030000234522"/>
<evidence type="ECO:0000313" key="3">
    <source>
        <dbReference type="Ensembl" id="ENSPEMP00000034280.1"/>
    </source>
</evidence>
<accession>A0A8C8UNG0</accession>
<keyword evidence="4" id="KW-1185">Reference proteome</keyword>
<evidence type="ECO:0000256" key="1">
    <source>
        <dbReference type="SAM" id="MobiDB-lite"/>
    </source>
</evidence>
<protein>
    <recommendedName>
        <fullName evidence="2">Paraneoplastic antigen Ma-like C-terminal domain-containing protein</fullName>
    </recommendedName>
</protein>
<feature type="region of interest" description="Disordered" evidence="1">
    <location>
        <begin position="193"/>
        <end position="221"/>
    </location>
</feature>
<feature type="domain" description="Paraneoplastic antigen Ma-like C-terminal" evidence="2">
    <location>
        <begin position="2"/>
        <end position="98"/>
    </location>
</feature>
<name>A0A8C8UNG0_PERMB</name>
<dbReference type="PANTHER" id="PTHR23095:SF52">
    <property type="entry name" value="ZINC FINGER CCHC DOMAIN-CONTAINING PROTEIN 18"/>
    <property type="match status" value="1"/>
</dbReference>
<dbReference type="Pfam" id="PF14893">
    <property type="entry name" value="PNMA"/>
    <property type="match status" value="1"/>
</dbReference>
<dbReference type="Proteomes" id="UP000694547">
    <property type="component" value="Unassembled WGS sequence"/>
</dbReference>
<feature type="compositionally biased region" description="Basic and acidic residues" evidence="1">
    <location>
        <begin position="211"/>
        <end position="221"/>
    </location>
</feature>
<dbReference type="GO" id="GO:0005634">
    <property type="term" value="C:nucleus"/>
    <property type="evidence" value="ECO:0007669"/>
    <property type="project" value="TreeGrafter"/>
</dbReference>
<dbReference type="Ensembl" id="ENSPEMT00000039151.1">
    <property type="protein sequence ID" value="ENSPEMP00000034280.1"/>
    <property type="gene ID" value="ENSPEMG00000024807.1"/>
</dbReference>
<proteinExistence type="predicted"/>
<evidence type="ECO:0000313" key="4">
    <source>
        <dbReference type="Proteomes" id="UP000694547"/>
    </source>
</evidence>
<dbReference type="InterPro" id="IPR026523">
    <property type="entry name" value="PNMA"/>
</dbReference>
<dbReference type="PANTHER" id="PTHR23095">
    <property type="entry name" value="PARANEOPLASTIC ANTIGEN"/>
    <property type="match status" value="1"/>
</dbReference>
<dbReference type="InterPro" id="IPR048270">
    <property type="entry name" value="PNMA_C"/>
</dbReference>
<reference evidence="4" key="1">
    <citation type="submission" date="2018-10" db="EMBL/GenBank/DDBJ databases">
        <title>Improved assembly of the deer mouse Peromyscus maniculatus genome.</title>
        <authorList>
            <person name="Lassance J.-M."/>
            <person name="Hoekstra H.E."/>
        </authorList>
    </citation>
    <scope>NUCLEOTIDE SEQUENCE [LARGE SCALE GENOMIC DNA]</scope>
</reference>
<organism evidence="3 4">
    <name type="scientific">Peromyscus maniculatus bairdii</name>
    <name type="common">Prairie deer mouse</name>
    <dbReference type="NCBI Taxonomy" id="230844"/>
    <lineage>
        <taxon>Eukaryota</taxon>
        <taxon>Metazoa</taxon>
        <taxon>Chordata</taxon>
        <taxon>Craniata</taxon>
        <taxon>Vertebrata</taxon>
        <taxon>Euteleostomi</taxon>
        <taxon>Mammalia</taxon>
        <taxon>Eutheria</taxon>
        <taxon>Euarchontoglires</taxon>
        <taxon>Glires</taxon>
        <taxon>Rodentia</taxon>
        <taxon>Myomorpha</taxon>
        <taxon>Muroidea</taxon>
        <taxon>Cricetidae</taxon>
        <taxon>Neotominae</taxon>
        <taxon>Peromyscus</taxon>
    </lineage>
</organism>
<reference evidence="3" key="3">
    <citation type="submission" date="2025-09" db="UniProtKB">
        <authorList>
            <consortium name="Ensembl"/>
        </authorList>
    </citation>
    <scope>IDENTIFICATION</scope>
</reference>